<name>A0ABT8A9I7_9PROT</name>
<comment type="caution">
    <text evidence="1">The sequence shown here is derived from an EMBL/GenBank/DDBJ whole genome shotgun (WGS) entry which is preliminary data.</text>
</comment>
<gene>
    <name evidence="1" type="ORF">QWZ14_18240</name>
</gene>
<keyword evidence="2" id="KW-1185">Reference proteome</keyword>
<evidence type="ECO:0000313" key="1">
    <source>
        <dbReference type="EMBL" id="MDN3566315.1"/>
    </source>
</evidence>
<reference evidence="2" key="1">
    <citation type="journal article" date="2019" name="Int. J. Syst. Evol. Microbiol.">
        <title>The Global Catalogue of Microorganisms (GCM) 10K type strain sequencing project: providing services to taxonomists for standard genome sequencing and annotation.</title>
        <authorList>
            <consortium name="The Broad Institute Genomics Platform"/>
            <consortium name="The Broad Institute Genome Sequencing Center for Infectious Disease"/>
            <person name="Wu L."/>
            <person name="Ma J."/>
        </authorList>
    </citation>
    <scope>NUCLEOTIDE SEQUENCE [LARGE SCALE GENOMIC DNA]</scope>
    <source>
        <strain evidence="2">CECT 7131</strain>
    </source>
</reference>
<organism evidence="1 2">
    <name type="scientific">Paeniroseomonas aquatica</name>
    <dbReference type="NCBI Taxonomy" id="373043"/>
    <lineage>
        <taxon>Bacteria</taxon>
        <taxon>Pseudomonadati</taxon>
        <taxon>Pseudomonadota</taxon>
        <taxon>Alphaproteobacteria</taxon>
        <taxon>Acetobacterales</taxon>
        <taxon>Acetobacteraceae</taxon>
        <taxon>Paeniroseomonas</taxon>
    </lineage>
</organism>
<dbReference type="Proteomes" id="UP001529369">
    <property type="component" value="Unassembled WGS sequence"/>
</dbReference>
<dbReference type="Gene3D" id="2.120.10.80">
    <property type="entry name" value="Kelch-type beta propeller"/>
    <property type="match status" value="1"/>
</dbReference>
<dbReference type="SUPFAM" id="SSF117281">
    <property type="entry name" value="Kelch motif"/>
    <property type="match status" value="1"/>
</dbReference>
<accession>A0ABT8A9I7</accession>
<proteinExistence type="predicted"/>
<protein>
    <submittedName>
        <fullName evidence="1">Kelch repeat-containing protein</fullName>
    </submittedName>
</protein>
<evidence type="ECO:0000313" key="2">
    <source>
        <dbReference type="Proteomes" id="UP001529369"/>
    </source>
</evidence>
<dbReference type="RefSeq" id="WP_290318229.1">
    <property type="nucleotide sequence ID" value="NZ_JAUFPN010000170.1"/>
</dbReference>
<dbReference type="InterPro" id="IPR015915">
    <property type="entry name" value="Kelch-typ_b-propeller"/>
</dbReference>
<dbReference type="EMBL" id="JAUFPN010000170">
    <property type="protein sequence ID" value="MDN3566315.1"/>
    <property type="molecule type" value="Genomic_DNA"/>
</dbReference>
<sequence length="57" mass="5924">MESYDPAADTWQQHAPMPTPRHAVAAVSIDDWVYVAGGGAVLGGGVQSSVHEAFTLA</sequence>